<feature type="transmembrane region" description="Helical" evidence="1">
    <location>
        <begin position="34"/>
        <end position="57"/>
    </location>
</feature>
<dbReference type="Proteomes" id="UP000321049">
    <property type="component" value="Unassembled WGS sequence"/>
</dbReference>
<feature type="transmembrane region" description="Helical" evidence="1">
    <location>
        <begin position="212"/>
        <end position="228"/>
    </location>
</feature>
<feature type="transmembrane region" description="Helical" evidence="1">
    <location>
        <begin position="144"/>
        <end position="163"/>
    </location>
</feature>
<keyword evidence="1" id="KW-1133">Transmembrane helix</keyword>
<keyword evidence="1" id="KW-0812">Transmembrane</keyword>
<proteinExistence type="predicted"/>
<keyword evidence="1" id="KW-0472">Membrane</keyword>
<feature type="transmembrane region" description="Helical" evidence="1">
    <location>
        <begin position="170"/>
        <end position="192"/>
    </location>
</feature>
<reference evidence="2 3" key="1">
    <citation type="submission" date="2019-07" db="EMBL/GenBank/DDBJ databases">
        <title>Whole genome shotgun sequence of Cellulomonas terrae NBRC 100819.</title>
        <authorList>
            <person name="Hosoyama A."/>
            <person name="Uohara A."/>
            <person name="Ohji S."/>
            <person name="Ichikawa N."/>
        </authorList>
    </citation>
    <scope>NUCLEOTIDE SEQUENCE [LARGE SCALE GENOMIC DNA]</scope>
    <source>
        <strain evidence="2 3">NBRC 100819</strain>
    </source>
</reference>
<evidence type="ECO:0008006" key="4">
    <source>
        <dbReference type="Google" id="ProtNLM"/>
    </source>
</evidence>
<sequence>MHGLWRLAPGRYRLAPVDRRLVRVVPPLDRDESYIADMADILLGILAIVAGGVMLFAGQFVLRLVLPIWGFFAGFAFGAALFAGLADESFLGTALGWVTGFVFAVIFAVLAYLYYAVAVILAMAAFGYAIGAGLVVALGIDWSWVAVLSGVALGAIFGIVSVVGNMPMVVLAVASSLAGAVSVVAGVMLLVGTLNSADLEDGSFSSAVDASWVWYLLLLVLAVIGFVAQTRARVAARRSIDEAWYGQRRTA</sequence>
<organism evidence="2 3">
    <name type="scientific">Cellulomonas terrae</name>
    <dbReference type="NCBI Taxonomy" id="311234"/>
    <lineage>
        <taxon>Bacteria</taxon>
        <taxon>Bacillati</taxon>
        <taxon>Actinomycetota</taxon>
        <taxon>Actinomycetes</taxon>
        <taxon>Micrococcales</taxon>
        <taxon>Cellulomonadaceae</taxon>
        <taxon>Cellulomonas</taxon>
    </lineage>
</organism>
<name>A0A511JQA1_9CELL</name>
<comment type="caution">
    <text evidence="2">The sequence shown here is derived from an EMBL/GenBank/DDBJ whole genome shotgun (WGS) entry which is preliminary data.</text>
</comment>
<keyword evidence="3" id="KW-1185">Reference proteome</keyword>
<evidence type="ECO:0000256" key="1">
    <source>
        <dbReference type="SAM" id="Phobius"/>
    </source>
</evidence>
<accession>A0A511JQA1</accession>
<evidence type="ECO:0000313" key="2">
    <source>
        <dbReference type="EMBL" id="GEM00199.1"/>
    </source>
</evidence>
<evidence type="ECO:0000313" key="3">
    <source>
        <dbReference type="Proteomes" id="UP000321049"/>
    </source>
</evidence>
<gene>
    <name evidence="2" type="ORF">CTE05_37450</name>
</gene>
<feature type="transmembrane region" description="Helical" evidence="1">
    <location>
        <begin position="90"/>
        <end position="110"/>
    </location>
</feature>
<feature type="transmembrane region" description="Helical" evidence="1">
    <location>
        <begin position="64"/>
        <end position="84"/>
    </location>
</feature>
<feature type="transmembrane region" description="Helical" evidence="1">
    <location>
        <begin position="117"/>
        <end position="138"/>
    </location>
</feature>
<dbReference type="AlphaFoldDB" id="A0A511JQA1"/>
<dbReference type="EMBL" id="BJWH01000029">
    <property type="protein sequence ID" value="GEM00199.1"/>
    <property type="molecule type" value="Genomic_DNA"/>
</dbReference>
<protein>
    <recommendedName>
        <fullName evidence="4">DUF4203 domain-containing protein</fullName>
    </recommendedName>
</protein>